<dbReference type="GO" id="GO:0015979">
    <property type="term" value="P:photosynthesis"/>
    <property type="evidence" value="ECO:0007669"/>
    <property type="project" value="UniProtKB-KW"/>
</dbReference>
<organism evidence="5 6">
    <name type="scientific">Flexivirga endophytica</name>
    <dbReference type="NCBI Taxonomy" id="1849103"/>
    <lineage>
        <taxon>Bacteria</taxon>
        <taxon>Bacillati</taxon>
        <taxon>Actinomycetota</taxon>
        <taxon>Actinomycetes</taxon>
        <taxon>Micrococcales</taxon>
        <taxon>Dermacoccaceae</taxon>
        <taxon>Flexivirga</taxon>
    </lineage>
</organism>
<name>A0A916TC82_9MICO</name>
<dbReference type="EMBL" id="BMHI01000004">
    <property type="protein sequence ID" value="GGB37122.1"/>
    <property type="molecule type" value="Genomic_DNA"/>
</dbReference>
<gene>
    <name evidence="5" type="ORF">GCM10011492_29850</name>
</gene>
<comment type="caution">
    <text evidence="5">The sequence shown here is derived from an EMBL/GenBank/DDBJ whole genome shotgun (WGS) entry which is preliminary data.</text>
</comment>
<evidence type="ECO:0000256" key="1">
    <source>
        <dbReference type="ARBA" id="ARBA00022531"/>
    </source>
</evidence>
<protein>
    <submittedName>
        <fullName evidence="5">Oxidoreductase</fullName>
    </submittedName>
</protein>
<accession>A0A916TC82</accession>
<keyword evidence="3" id="KW-0732">Signal</keyword>
<evidence type="ECO:0000256" key="3">
    <source>
        <dbReference type="SAM" id="SignalP"/>
    </source>
</evidence>
<dbReference type="Pfam" id="PF14870">
    <property type="entry name" value="PSII_BNR"/>
    <property type="match status" value="1"/>
</dbReference>
<feature type="signal peptide" evidence="3">
    <location>
        <begin position="1"/>
        <end position="37"/>
    </location>
</feature>
<dbReference type="PANTHER" id="PTHR47199">
    <property type="entry name" value="PHOTOSYSTEM II STABILITY/ASSEMBLY FACTOR HCF136, CHLOROPLASTIC"/>
    <property type="match status" value="1"/>
</dbReference>
<dbReference type="CDD" id="cd15482">
    <property type="entry name" value="Sialidase_non-viral"/>
    <property type="match status" value="1"/>
</dbReference>
<reference evidence="5" key="1">
    <citation type="journal article" date="2014" name="Int. J. Syst. Evol. Microbiol.">
        <title>Complete genome sequence of Corynebacterium casei LMG S-19264T (=DSM 44701T), isolated from a smear-ripened cheese.</title>
        <authorList>
            <consortium name="US DOE Joint Genome Institute (JGI-PGF)"/>
            <person name="Walter F."/>
            <person name="Albersmeier A."/>
            <person name="Kalinowski J."/>
            <person name="Ruckert C."/>
        </authorList>
    </citation>
    <scope>NUCLEOTIDE SEQUENCE</scope>
    <source>
        <strain evidence="5">CGMCC 1.15085</strain>
    </source>
</reference>
<dbReference type="InterPro" id="IPR028203">
    <property type="entry name" value="PSII_CF48-like_dom"/>
</dbReference>
<feature type="domain" description="Photosynthesis system II assembly factor Ycf48/Hcf136-like" evidence="4">
    <location>
        <begin position="43"/>
        <end position="143"/>
    </location>
</feature>
<evidence type="ECO:0000313" key="5">
    <source>
        <dbReference type="EMBL" id="GGB37122.1"/>
    </source>
</evidence>
<evidence type="ECO:0000256" key="2">
    <source>
        <dbReference type="ARBA" id="ARBA00023276"/>
    </source>
</evidence>
<evidence type="ECO:0000313" key="6">
    <source>
        <dbReference type="Proteomes" id="UP000636793"/>
    </source>
</evidence>
<keyword evidence="2" id="KW-0604">Photosystem II</keyword>
<reference evidence="5" key="2">
    <citation type="submission" date="2020-09" db="EMBL/GenBank/DDBJ databases">
        <authorList>
            <person name="Sun Q."/>
            <person name="Zhou Y."/>
        </authorList>
    </citation>
    <scope>NUCLEOTIDE SEQUENCE</scope>
    <source>
        <strain evidence="5">CGMCC 1.15085</strain>
    </source>
</reference>
<evidence type="ECO:0000259" key="4">
    <source>
        <dbReference type="Pfam" id="PF14870"/>
    </source>
</evidence>
<proteinExistence type="predicted"/>
<dbReference type="GO" id="GO:0009523">
    <property type="term" value="C:photosystem II"/>
    <property type="evidence" value="ECO:0007669"/>
    <property type="project" value="UniProtKB-KW"/>
</dbReference>
<dbReference type="RefSeq" id="WP_188837803.1">
    <property type="nucleotide sequence ID" value="NZ_BMHI01000004.1"/>
</dbReference>
<feature type="chain" id="PRO_5037139582" evidence="3">
    <location>
        <begin position="38"/>
        <end position="376"/>
    </location>
</feature>
<dbReference type="SUPFAM" id="SSF110296">
    <property type="entry name" value="Oligoxyloglucan reducing end-specific cellobiohydrolase"/>
    <property type="match status" value="1"/>
</dbReference>
<sequence>MFTHTASHRSLRIAGFVATACAAAALAAPAAAAPAHATPSPSGYSWTPRPTGVQEQFRGLAAVSGQVAWVSGEKGSVLRTTDGGRSWSDVSPEVSKTDGLALRDIEAWDSQHAETLSIGPGGDSRIFRTSDGGQTWEQAFTNTDPNAFYDCMAFSANGIGLAMSDPVDGYFRIARTTNGGKSWTALPTTGMPKALGNEFGFAASGTCLVSAQDAHGARAGEFWFATGGESPRVFHTTNAGETWTAETTSVRAGDAAGIYSIAFKNHGTGVAVGGDYTAPSDGTDAAATKHGSSPWKASSNTLGGYRSGVAYVPGRGNAVVAVGPTGSDVSADGGRTWSTFDDTDYDGIHCASDGACWASGPDGAVAVLKTPIHRHH</sequence>
<keyword evidence="6" id="KW-1185">Reference proteome</keyword>
<keyword evidence="1" id="KW-0602">Photosynthesis</keyword>
<dbReference type="AlphaFoldDB" id="A0A916TC82"/>
<dbReference type="InterPro" id="IPR015943">
    <property type="entry name" value="WD40/YVTN_repeat-like_dom_sf"/>
</dbReference>
<dbReference type="PANTHER" id="PTHR47199:SF2">
    <property type="entry name" value="PHOTOSYSTEM II STABILITY_ASSEMBLY FACTOR HCF136, CHLOROPLASTIC"/>
    <property type="match status" value="1"/>
</dbReference>
<dbReference type="Gene3D" id="2.130.10.10">
    <property type="entry name" value="YVTN repeat-like/Quinoprotein amine dehydrogenase"/>
    <property type="match status" value="2"/>
</dbReference>
<dbReference type="Proteomes" id="UP000636793">
    <property type="component" value="Unassembled WGS sequence"/>
</dbReference>